<gene>
    <name evidence="3" type="ORF">UV61_C0006G0040</name>
</gene>
<dbReference type="Pfam" id="PF20033">
    <property type="entry name" value="DUF6438"/>
    <property type="match status" value="1"/>
</dbReference>
<feature type="domain" description="DUF6438" evidence="2">
    <location>
        <begin position="44"/>
        <end position="153"/>
    </location>
</feature>
<evidence type="ECO:0000313" key="3">
    <source>
        <dbReference type="EMBL" id="KKS86839.1"/>
    </source>
</evidence>
<organism evidence="3 4">
    <name type="scientific">Candidatus Gottesmanbacteria bacterium GW2011_GWB1_43_11</name>
    <dbReference type="NCBI Taxonomy" id="1618446"/>
    <lineage>
        <taxon>Bacteria</taxon>
        <taxon>Candidatus Gottesmaniibacteriota</taxon>
    </lineage>
</organism>
<evidence type="ECO:0000256" key="1">
    <source>
        <dbReference type="SAM" id="Phobius"/>
    </source>
</evidence>
<dbReference type="EMBL" id="LCFD01000006">
    <property type="protein sequence ID" value="KKS86839.1"/>
    <property type="molecule type" value="Genomic_DNA"/>
</dbReference>
<keyword evidence="1" id="KW-1133">Transmembrane helix</keyword>
<keyword evidence="1" id="KW-0472">Membrane</keyword>
<feature type="transmembrane region" description="Helical" evidence="1">
    <location>
        <begin position="9"/>
        <end position="27"/>
    </location>
</feature>
<reference evidence="3 4" key="1">
    <citation type="journal article" date="2015" name="Nature">
        <title>rRNA introns, odd ribosomes, and small enigmatic genomes across a large radiation of phyla.</title>
        <authorList>
            <person name="Brown C.T."/>
            <person name="Hug L.A."/>
            <person name="Thomas B.C."/>
            <person name="Sharon I."/>
            <person name="Castelle C.J."/>
            <person name="Singh A."/>
            <person name="Wilkins M.J."/>
            <person name="Williams K.H."/>
            <person name="Banfield J.F."/>
        </authorList>
    </citation>
    <scope>NUCLEOTIDE SEQUENCE [LARGE SCALE GENOMIC DNA]</scope>
</reference>
<accession>A0A0G1CMT2</accession>
<proteinExistence type="predicted"/>
<keyword evidence="1" id="KW-0812">Transmembrane</keyword>
<name>A0A0G1CMT2_9BACT</name>
<comment type="caution">
    <text evidence="3">The sequence shown here is derived from an EMBL/GenBank/DDBJ whole genome shotgun (WGS) entry which is preliminary data.</text>
</comment>
<dbReference type="Proteomes" id="UP000034050">
    <property type="component" value="Unassembled WGS sequence"/>
</dbReference>
<evidence type="ECO:0000313" key="4">
    <source>
        <dbReference type="Proteomes" id="UP000034050"/>
    </source>
</evidence>
<dbReference type="STRING" id="1618446.UV61_C0006G0040"/>
<sequence>MYNHMKQRFPIIIGIVVLLVTSYFYLYPKLIQPPKPTEFKDVIITLERTACYGFCPAYKLTIYGDGKIVYDGKYFVKTKGIQNSQIPTDKVKGLVDEFYKIDYFSLQDKYYAPVTDLPTTTTAITIDGKTKKVVNYYGAPEKLSELENIIDEITNSKKWIGKCTSRLDETTCE</sequence>
<protein>
    <recommendedName>
        <fullName evidence="2">DUF6438 domain-containing protein</fullName>
    </recommendedName>
</protein>
<evidence type="ECO:0000259" key="2">
    <source>
        <dbReference type="Pfam" id="PF20033"/>
    </source>
</evidence>
<dbReference type="AlphaFoldDB" id="A0A0G1CMT2"/>
<dbReference type="InterPro" id="IPR045497">
    <property type="entry name" value="DUF6438"/>
</dbReference>